<comment type="similarity">
    <text evidence="1">Belongs to the protein-tyrosine phosphatase family. Non-receptor class dual specificity subfamily.</text>
</comment>
<dbReference type="Gene3D" id="3.90.190.10">
    <property type="entry name" value="Protein tyrosine phosphatase superfamily"/>
    <property type="match status" value="1"/>
</dbReference>
<dbReference type="InterPro" id="IPR000387">
    <property type="entry name" value="Tyr_Pase_dom"/>
</dbReference>
<protein>
    <recommendedName>
        <fullName evidence="3">Tyrosine specific protein phosphatases domain-containing protein</fullName>
    </recommendedName>
</protein>
<dbReference type="PANTHER" id="PTHR45848">
    <property type="entry name" value="DUAL SPECIFICITY PROTEIN PHOSPHATASE 12 FAMILY MEMBER"/>
    <property type="match status" value="1"/>
</dbReference>
<proteinExistence type="evidence at transcript level"/>
<dbReference type="PANTHER" id="PTHR45848:SF6">
    <property type="entry name" value="OS02G0251700 PROTEIN"/>
    <property type="match status" value="1"/>
</dbReference>
<dbReference type="InterPro" id="IPR000340">
    <property type="entry name" value="Dual-sp_phosphatase_cat-dom"/>
</dbReference>
<dbReference type="PROSITE" id="PS50056">
    <property type="entry name" value="TYR_PHOSPHATASE_2"/>
    <property type="match status" value="1"/>
</dbReference>
<feature type="region of interest" description="Disordered" evidence="2">
    <location>
        <begin position="63"/>
        <end position="90"/>
    </location>
</feature>
<dbReference type="GO" id="GO:0008138">
    <property type="term" value="F:protein tyrosine/serine/threonine phosphatase activity"/>
    <property type="evidence" value="ECO:0007669"/>
    <property type="project" value="TreeGrafter"/>
</dbReference>
<dbReference type="SUPFAM" id="SSF52799">
    <property type="entry name" value="(Phosphotyrosine protein) phosphatases II"/>
    <property type="match status" value="1"/>
</dbReference>
<dbReference type="InterPro" id="IPR029021">
    <property type="entry name" value="Prot-tyrosine_phosphatase-like"/>
</dbReference>
<name>D5ABY2_PICSI</name>
<dbReference type="PROSITE" id="PS00383">
    <property type="entry name" value="TYR_PHOSPHATASE_1"/>
    <property type="match status" value="1"/>
</dbReference>
<dbReference type="Pfam" id="PF00782">
    <property type="entry name" value="DSPc"/>
    <property type="match status" value="1"/>
</dbReference>
<evidence type="ECO:0000259" key="3">
    <source>
        <dbReference type="PROSITE" id="PS50056"/>
    </source>
</evidence>
<sequence length="175" mass="19503">MWIEVKKQEGMKKVREGLYIGNFFDMCTVLGDDSKLQVKITHVLSLLSTNFLQTSFDGRRQLGSSLSRRTHSEGDLVRNSSSESGVSGPGIETGDCSVEITGRRSQITRMKVPLNDDPTENLLDRLEACLEFIDKARERGTILVHCMAGVSRSSDSGIFDEDGESICQRCLEFFT</sequence>
<feature type="domain" description="Tyrosine specific protein phosphatases" evidence="3">
    <location>
        <begin position="120"/>
        <end position="154"/>
    </location>
</feature>
<accession>D5ABY2</accession>
<evidence type="ECO:0000313" key="4">
    <source>
        <dbReference type="EMBL" id="ADE77051.1"/>
    </source>
</evidence>
<evidence type="ECO:0000256" key="1">
    <source>
        <dbReference type="ARBA" id="ARBA00008601"/>
    </source>
</evidence>
<dbReference type="EMBL" id="BT123751">
    <property type="protein sequence ID" value="ADE77051.1"/>
    <property type="molecule type" value="mRNA"/>
</dbReference>
<dbReference type="AlphaFoldDB" id="D5ABY2"/>
<reference evidence="4" key="1">
    <citation type="submission" date="2010-04" db="EMBL/GenBank/DDBJ databases">
        <authorList>
            <person name="Reid K.E."/>
            <person name="Liao N."/>
            <person name="Chan S."/>
            <person name="Docking R."/>
            <person name="Taylor G."/>
            <person name="Moore R."/>
            <person name="Mayo M."/>
            <person name="Munro S."/>
            <person name="King J."/>
            <person name="Yanchuk A."/>
            <person name="Holt R."/>
            <person name="Jones S."/>
            <person name="Marra M."/>
            <person name="Ritland C.E."/>
            <person name="Ritland K."/>
            <person name="Bohlmann J."/>
        </authorList>
    </citation>
    <scope>NUCLEOTIDE SEQUENCE</scope>
    <source>
        <tissue evidence="4">Bud</tissue>
    </source>
</reference>
<dbReference type="InterPro" id="IPR016130">
    <property type="entry name" value="Tyr_Pase_AS"/>
</dbReference>
<organism evidence="4">
    <name type="scientific">Picea sitchensis</name>
    <name type="common">Sitka spruce</name>
    <name type="synonym">Pinus sitchensis</name>
    <dbReference type="NCBI Taxonomy" id="3332"/>
    <lineage>
        <taxon>Eukaryota</taxon>
        <taxon>Viridiplantae</taxon>
        <taxon>Streptophyta</taxon>
        <taxon>Embryophyta</taxon>
        <taxon>Tracheophyta</taxon>
        <taxon>Spermatophyta</taxon>
        <taxon>Pinopsida</taxon>
        <taxon>Pinidae</taxon>
        <taxon>Conifers I</taxon>
        <taxon>Pinales</taxon>
        <taxon>Pinaceae</taxon>
        <taxon>Picea</taxon>
    </lineage>
</organism>
<evidence type="ECO:0000256" key="2">
    <source>
        <dbReference type="SAM" id="MobiDB-lite"/>
    </source>
</evidence>